<evidence type="ECO:0000313" key="2">
    <source>
        <dbReference type="EMBL" id="KAH9291608.1"/>
    </source>
</evidence>
<dbReference type="AlphaFoldDB" id="A0AA38F6Q5"/>
<feature type="compositionally biased region" description="Low complexity" evidence="1">
    <location>
        <begin position="63"/>
        <end position="72"/>
    </location>
</feature>
<dbReference type="Gene3D" id="2.40.70.10">
    <property type="entry name" value="Acid Proteases"/>
    <property type="match status" value="1"/>
</dbReference>
<keyword evidence="3" id="KW-1185">Reference proteome</keyword>
<name>A0AA38F6Q5_TAXCH</name>
<reference evidence="2 3" key="1">
    <citation type="journal article" date="2021" name="Nat. Plants">
        <title>The Taxus genome provides insights into paclitaxel biosynthesis.</title>
        <authorList>
            <person name="Xiong X."/>
            <person name="Gou J."/>
            <person name="Liao Q."/>
            <person name="Li Y."/>
            <person name="Zhou Q."/>
            <person name="Bi G."/>
            <person name="Li C."/>
            <person name="Du R."/>
            <person name="Wang X."/>
            <person name="Sun T."/>
            <person name="Guo L."/>
            <person name="Liang H."/>
            <person name="Lu P."/>
            <person name="Wu Y."/>
            <person name="Zhang Z."/>
            <person name="Ro D.K."/>
            <person name="Shang Y."/>
            <person name="Huang S."/>
            <person name="Yan J."/>
        </authorList>
    </citation>
    <scope>NUCLEOTIDE SEQUENCE [LARGE SCALE GENOMIC DNA]</scope>
    <source>
        <strain evidence="2">Ta-2019</strain>
    </source>
</reference>
<comment type="caution">
    <text evidence="2">The sequence shown here is derived from an EMBL/GenBank/DDBJ whole genome shotgun (WGS) entry which is preliminary data.</text>
</comment>
<feature type="region of interest" description="Disordered" evidence="1">
    <location>
        <begin position="58"/>
        <end position="84"/>
    </location>
</feature>
<accession>A0AA38F6Q5</accession>
<organism evidence="2 3">
    <name type="scientific">Taxus chinensis</name>
    <name type="common">Chinese yew</name>
    <name type="synonym">Taxus wallichiana var. chinensis</name>
    <dbReference type="NCBI Taxonomy" id="29808"/>
    <lineage>
        <taxon>Eukaryota</taxon>
        <taxon>Viridiplantae</taxon>
        <taxon>Streptophyta</taxon>
        <taxon>Embryophyta</taxon>
        <taxon>Tracheophyta</taxon>
        <taxon>Spermatophyta</taxon>
        <taxon>Pinopsida</taxon>
        <taxon>Pinidae</taxon>
        <taxon>Conifers II</taxon>
        <taxon>Cupressales</taxon>
        <taxon>Taxaceae</taxon>
        <taxon>Taxus</taxon>
    </lineage>
</organism>
<dbReference type="InterPro" id="IPR021109">
    <property type="entry name" value="Peptidase_aspartic_dom_sf"/>
</dbReference>
<sequence length="347" mass="39095">MQVSFGKKAVQMGKDTFDHEILMKYVGGLHSHLRRPILLAKPKDIDEACSQAHYLEMDEKKGPSPSSNSSNASKKKGGVNATSTIAKKDSTKHCGHCDVDGHTDETCWKLHPELHPFKNKKKKKKSMPSLQGEPIYVESNEEGDEQLCCTGLQKKVCLGNDDAQNKGEPSKLFHIKVQIKMVKVDALFYSCSQVNLIGKELVDRLGLEMYDHPNPYALGWVKKGVEIRVSKQCKVKFAINEHFIDEVVVDVAPIDICGIVFGSPYMYVRDVIFRRRLNQYQLVKDGKNYTINSYEGKSKLSLVSSTQGNQLFNVSGKVSFLILKDKQECKDLHSCSFDKEHEMQLPP</sequence>
<dbReference type="PANTHER" id="PTHR35046">
    <property type="entry name" value="ZINC KNUCKLE (CCHC-TYPE) FAMILY PROTEIN"/>
    <property type="match status" value="1"/>
</dbReference>
<dbReference type="EMBL" id="JAHRHJ020003499">
    <property type="protein sequence ID" value="KAH9291608.1"/>
    <property type="molecule type" value="Genomic_DNA"/>
</dbReference>
<proteinExistence type="predicted"/>
<feature type="non-terminal residue" evidence="2">
    <location>
        <position position="347"/>
    </location>
</feature>
<protein>
    <submittedName>
        <fullName evidence="2">Uncharacterized protein</fullName>
    </submittedName>
</protein>
<gene>
    <name evidence="2" type="ORF">KI387_043202</name>
</gene>
<dbReference type="PANTHER" id="PTHR35046:SF18">
    <property type="entry name" value="RNA-DIRECTED DNA POLYMERASE"/>
    <property type="match status" value="1"/>
</dbReference>
<dbReference type="OMA" id="RENMWRI"/>
<evidence type="ECO:0000313" key="3">
    <source>
        <dbReference type="Proteomes" id="UP000824469"/>
    </source>
</evidence>
<dbReference type="Proteomes" id="UP000824469">
    <property type="component" value="Unassembled WGS sequence"/>
</dbReference>
<evidence type="ECO:0000256" key="1">
    <source>
        <dbReference type="SAM" id="MobiDB-lite"/>
    </source>
</evidence>
<dbReference type="CDD" id="cd00303">
    <property type="entry name" value="retropepsin_like"/>
    <property type="match status" value="1"/>
</dbReference>